<keyword evidence="3" id="KW-1185">Reference proteome</keyword>
<gene>
    <name evidence="2" type="ORF">RGQ29_017032</name>
</gene>
<evidence type="ECO:0000313" key="3">
    <source>
        <dbReference type="Proteomes" id="UP001324115"/>
    </source>
</evidence>
<keyword evidence="1" id="KW-0812">Transmembrane</keyword>
<proteinExistence type="predicted"/>
<accession>A0AAN7FKR6</accession>
<dbReference type="PANTHER" id="PTHR31170">
    <property type="entry name" value="BNAC04G53230D PROTEIN"/>
    <property type="match status" value="1"/>
</dbReference>
<name>A0AAN7FKR6_QUERU</name>
<dbReference type="AlphaFoldDB" id="A0AAN7FKR6"/>
<evidence type="ECO:0000313" key="2">
    <source>
        <dbReference type="EMBL" id="KAK4592729.1"/>
    </source>
</evidence>
<feature type="transmembrane region" description="Helical" evidence="1">
    <location>
        <begin position="436"/>
        <end position="457"/>
    </location>
</feature>
<dbReference type="Proteomes" id="UP001324115">
    <property type="component" value="Unassembled WGS sequence"/>
</dbReference>
<dbReference type="Pfam" id="PF03140">
    <property type="entry name" value="DUF247"/>
    <property type="match status" value="1"/>
</dbReference>
<comment type="caution">
    <text evidence="2">The sequence shown here is derived from an EMBL/GenBank/DDBJ whole genome shotgun (WGS) entry which is preliminary data.</text>
</comment>
<sequence length="463" mass="54339">MYLEINEVSKMVLTSAVDTPIVIENNLMCEELIIDIPQVMEPVQWRECCIYKVPKKLRQVKKEAYTPKLISIGPFHHGEKELRDEENENVLRDMEMLKVIYFKDFCYRTGKCQKEIARIIEENEVKIRHCYAEISKLNSEDFVKMVLLDSTFIIELFLKNDVKKEDEEDYILSKPWLEEGIKEDLMLLENQLPFFILKELYDQISYSGKNNKISFLDLAWGYFSFPKSKIPDGKEVKHFTDLVRYSYCPPIQHSKGYPITNHLYSATKLYGAGVMFRNDKEGRLLDIQFKKEPFLKIFPCFVISWIFICFPCCERMQTLLKVPTLRIDDGTEIRFRNLMALEQCHYPSESYICNYVMLLDCLIDTSEDVELLVKKEIIANGLGSNEEVANMVNKLCHEIVEKNSCYADLAQDLYRHYNQGCNHHMASLRSIYFPNVWRGTTTIVGLIVFGFTFWNTIRPYAIK</sequence>
<keyword evidence="1" id="KW-1133">Transmembrane helix</keyword>
<dbReference type="InterPro" id="IPR004158">
    <property type="entry name" value="DUF247_pln"/>
</dbReference>
<protein>
    <submittedName>
        <fullName evidence="2">Uncharacterized protein</fullName>
    </submittedName>
</protein>
<reference evidence="2 3" key="1">
    <citation type="journal article" date="2023" name="G3 (Bethesda)">
        <title>A haplotype-resolved chromosome-scale genome for Quercus rubra L. provides insights into the genetics of adaptive traits for red oak species.</title>
        <authorList>
            <person name="Kapoor B."/>
            <person name="Jenkins J."/>
            <person name="Schmutz J."/>
            <person name="Zhebentyayeva T."/>
            <person name="Kuelheim C."/>
            <person name="Coggeshall M."/>
            <person name="Heim C."/>
            <person name="Lasky J.R."/>
            <person name="Leites L."/>
            <person name="Islam-Faridi N."/>
            <person name="Romero-Severson J."/>
            <person name="DeLeo V.L."/>
            <person name="Lucas S.M."/>
            <person name="Lazic D."/>
            <person name="Gailing O."/>
            <person name="Carlson J."/>
            <person name="Staton M."/>
        </authorList>
    </citation>
    <scope>NUCLEOTIDE SEQUENCE [LARGE SCALE GENOMIC DNA]</scope>
    <source>
        <strain evidence="2">Pseudo-F2</strain>
    </source>
</reference>
<dbReference type="PANTHER" id="PTHR31170:SF9">
    <property type="entry name" value="PROTEIN, PUTATIVE (DUF247)-RELATED"/>
    <property type="match status" value="1"/>
</dbReference>
<dbReference type="EMBL" id="JAXUIC010000004">
    <property type="protein sequence ID" value="KAK4592729.1"/>
    <property type="molecule type" value="Genomic_DNA"/>
</dbReference>
<keyword evidence="1" id="KW-0472">Membrane</keyword>
<organism evidence="2 3">
    <name type="scientific">Quercus rubra</name>
    <name type="common">Northern red oak</name>
    <name type="synonym">Quercus borealis</name>
    <dbReference type="NCBI Taxonomy" id="3512"/>
    <lineage>
        <taxon>Eukaryota</taxon>
        <taxon>Viridiplantae</taxon>
        <taxon>Streptophyta</taxon>
        <taxon>Embryophyta</taxon>
        <taxon>Tracheophyta</taxon>
        <taxon>Spermatophyta</taxon>
        <taxon>Magnoliopsida</taxon>
        <taxon>eudicotyledons</taxon>
        <taxon>Gunneridae</taxon>
        <taxon>Pentapetalae</taxon>
        <taxon>rosids</taxon>
        <taxon>fabids</taxon>
        <taxon>Fagales</taxon>
        <taxon>Fagaceae</taxon>
        <taxon>Quercus</taxon>
    </lineage>
</organism>
<evidence type="ECO:0000256" key="1">
    <source>
        <dbReference type="SAM" id="Phobius"/>
    </source>
</evidence>